<sequence length="533" mass="59064">MIRKIGALGISLLCLGAIISCEKDFNDIGTNVVSNTKFETGEILLDVEITTANDDPSLDLESVRADNIAIGALGEYWLGVYKSNHYKTIESSIVSQLGFINSPKNEDVKAATANGEIDSIYVLDKVILKLPYTATSIRETGDTKPKFRFDSLLGNPNLATSLKVFRNNTYLNNLNPTNPSASNSFQSDAIYQVLDPVTDLLNEDGDFKFLPAQKDSMFVFKRHYSNGNEFNDTIKLENKAPFIAVPLDITKMKSVFWNNFKNDQFKTKDAFNNFFRGLIVKSEGTDGLMVPLSLTGNSASASLEFYYTISRYEKKEGITDLVFKDTVPSSYSFPLSGIRNSIYNMSPGTTSPPANNFVIQGTAGTMAKIKILDSAKLQELKSNNWLINDASLSFHVNQNVNTDKNIIPQRLFVYQDKDNGNGGTTPTQLTDSYKEVATFGGNIELTEDNKPEKYTFRITDYISDLLDGTTNDISPLILKVYNNPTDNAVNNNALDVNVKSYNWNPRGVTLLDGNETANGAKRAVLKISYSKEK</sequence>
<keyword evidence="2" id="KW-1185">Reference proteome</keyword>
<dbReference type="RefSeq" id="WP_182124669.1">
    <property type="nucleotide sequence ID" value="NZ_JACGLS010000002.1"/>
</dbReference>
<protein>
    <submittedName>
        <fullName evidence="1">DUF4270 family protein</fullName>
    </submittedName>
</protein>
<organism evidence="1 2">
    <name type="scientific">Tenacibaculum pelagium</name>
    <dbReference type="NCBI Taxonomy" id="2759527"/>
    <lineage>
        <taxon>Bacteria</taxon>
        <taxon>Pseudomonadati</taxon>
        <taxon>Bacteroidota</taxon>
        <taxon>Flavobacteriia</taxon>
        <taxon>Flavobacteriales</taxon>
        <taxon>Flavobacteriaceae</taxon>
        <taxon>Tenacibaculum</taxon>
    </lineage>
</organism>
<dbReference type="InterPro" id="IPR025366">
    <property type="entry name" value="DUF4270"/>
</dbReference>
<reference evidence="1 2" key="1">
    <citation type="submission" date="2020-07" db="EMBL/GenBank/DDBJ databases">
        <title>Bacterium isolated from marine sediment.</title>
        <authorList>
            <person name="Shang D."/>
            <person name="Du Z.-J."/>
        </authorList>
    </citation>
    <scope>NUCLEOTIDE SEQUENCE [LARGE SCALE GENOMIC DNA]</scope>
    <source>
        <strain evidence="1 2">S7007</strain>
    </source>
</reference>
<dbReference type="Proteomes" id="UP000563906">
    <property type="component" value="Unassembled WGS sequence"/>
</dbReference>
<name>A0A839AM45_9FLAO</name>
<comment type="caution">
    <text evidence="1">The sequence shown here is derived from an EMBL/GenBank/DDBJ whole genome shotgun (WGS) entry which is preliminary data.</text>
</comment>
<dbReference type="Pfam" id="PF14092">
    <property type="entry name" value="DUF4270"/>
    <property type="match status" value="1"/>
</dbReference>
<accession>A0A839AM45</accession>
<dbReference type="EMBL" id="JACGLS010000002">
    <property type="protein sequence ID" value="MBA6156165.1"/>
    <property type="molecule type" value="Genomic_DNA"/>
</dbReference>
<evidence type="ECO:0000313" key="2">
    <source>
        <dbReference type="Proteomes" id="UP000563906"/>
    </source>
</evidence>
<dbReference type="PROSITE" id="PS51257">
    <property type="entry name" value="PROKAR_LIPOPROTEIN"/>
    <property type="match status" value="1"/>
</dbReference>
<dbReference type="AlphaFoldDB" id="A0A839AM45"/>
<proteinExistence type="predicted"/>
<evidence type="ECO:0000313" key="1">
    <source>
        <dbReference type="EMBL" id="MBA6156165.1"/>
    </source>
</evidence>
<gene>
    <name evidence="1" type="ORF">H3Z83_06485</name>
</gene>